<protein>
    <recommendedName>
        <fullName evidence="4">Peptidase A1 domain-containing protein</fullName>
    </recommendedName>
</protein>
<dbReference type="EMBL" id="KZ084106">
    <property type="protein sequence ID" value="OSD02271.1"/>
    <property type="molecule type" value="Genomic_DNA"/>
</dbReference>
<evidence type="ECO:0008006" key="4">
    <source>
        <dbReference type="Google" id="ProtNLM"/>
    </source>
</evidence>
<sequence length="287" mass="31651">MQSSSFALKAGLPSVKPDDEEPEDTPAVVTYVMLRDSEAGSDLFSQESCIAWQQYPLIGDEPSARVFSEKIYVSPTSTLWLVVLKKIRIWTGIHLKSKGDESGHAPATEIDCGSQQFVLDTGAACSYFPMKLRNQLIDKLQLTRIASGDSWRKPYCVPLSADGTDRFSYRNSTMEWVFHSEGHAPVTVPTTVRPFLMDNNRDGVIWDLPSEDNPTTTAAQSPIGILGQNFFYVADVAFHTPDPSYGAGRRYIKIAGSSSHRTLPPTRSRAEVAYSSAKKDALPGRPN</sequence>
<dbReference type="SUPFAM" id="SSF50630">
    <property type="entry name" value="Acid proteases"/>
    <property type="match status" value="1"/>
</dbReference>
<evidence type="ECO:0000313" key="2">
    <source>
        <dbReference type="EMBL" id="OSD02271.1"/>
    </source>
</evidence>
<accession>A0A1Y2IPX3</accession>
<dbReference type="InterPro" id="IPR021109">
    <property type="entry name" value="Peptidase_aspartic_dom_sf"/>
</dbReference>
<reference evidence="2 3" key="1">
    <citation type="journal article" date="2015" name="Biotechnol. Biofuels">
        <title>Enhanced degradation of softwood versus hardwood by the white-rot fungus Pycnoporus coccineus.</title>
        <authorList>
            <person name="Couturier M."/>
            <person name="Navarro D."/>
            <person name="Chevret D."/>
            <person name="Henrissat B."/>
            <person name="Piumi F."/>
            <person name="Ruiz-Duenas F.J."/>
            <person name="Martinez A.T."/>
            <person name="Grigoriev I.V."/>
            <person name="Riley R."/>
            <person name="Lipzen A."/>
            <person name="Berrin J.G."/>
            <person name="Master E.R."/>
            <person name="Rosso M.N."/>
        </authorList>
    </citation>
    <scope>NUCLEOTIDE SEQUENCE [LARGE SCALE GENOMIC DNA]</scope>
    <source>
        <strain evidence="2 3">BRFM310</strain>
    </source>
</reference>
<organism evidence="2 3">
    <name type="scientific">Trametes coccinea (strain BRFM310)</name>
    <name type="common">Pycnoporus coccineus</name>
    <dbReference type="NCBI Taxonomy" id="1353009"/>
    <lineage>
        <taxon>Eukaryota</taxon>
        <taxon>Fungi</taxon>
        <taxon>Dikarya</taxon>
        <taxon>Basidiomycota</taxon>
        <taxon>Agaricomycotina</taxon>
        <taxon>Agaricomycetes</taxon>
        <taxon>Polyporales</taxon>
        <taxon>Polyporaceae</taxon>
        <taxon>Trametes</taxon>
    </lineage>
</organism>
<feature type="region of interest" description="Disordered" evidence="1">
    <location>
        <begin position="1"/>
        <end position="23"/>
    </location>
</feature>
<keyword evidence="3" id="KW-1185">Reference proteome</keyword>
<feature type="region of interest" description="Disordered" evidence="1">
    <location>
        <begin position="257"/>
        <end position="287"/>
    </location>
</feature>
<feature type="compositionally biased region" description="Basic and acidic residues" evidence="1">
    <location>
        <begin position="277"/>
        <end position="287"/>
    </location>
</feature>
<evidence type="ECO:0000256" key="1">
    <source>
        <dbReference type="SAM" id="MobiDB-lite"/>
    </source>
</evidence>
<proteinExistence type="predicted"/>
<gene>
    <name evidence="2" type="ORF">PYCCODRAFT_422790</name>
</gene>
<name>A0A1Y2IPX3_TRAC3</name>
<dbReference type="Gene3D" id="2.40.70.10">
    <property type="entry name" value="Acid Proteases"/>
    <property type="match status" value="1"/>
</dbReference>
<dbReference type="AlphaFoldDB" id="A0A1Y2IPX3"/>
<evidence type="ECO:0000313" key="3">
    <source>
        <dbReference type="Proteomes" id="UP000193067"/>
    </source>
</evidence>
<dbReference type="Proteomes" id="UP000193067">
    <property type="component" value="Unassembled WGS sequence"/>
</dbReference>